<keyword evidence="3" id="KW-1185">Reference proteome</keyword>
<name>A0A6M8HK16_9PROT</name>
<protein>
    <submittedName>
        <fullName evidence="2">Double-strand break repair protein AddB</fullName>
    </submittedName>
</protein>
<dbReference type="RefSeq" id="WP_171836070.1">
    <property type="nucleotide sequence ID" value="NZ_CP053708.1"/>
</dbReference>
<sequence length="991" mass="106017">MSLNLALIPQHLPFLDVLAARWIAQAGGVDDPLALARGTILLPTRRAARALSDAFLRVADGRVMLLPRIAAIGALDEAPLALGGWLDAPPAVEPMRRLALLSGLVLKAGHRFGTAPTLDQAWPLAQALADLMDEAERADCDLARTLPDAAEGFAQHWQDTLEFLRIVTAAWPQWLADSGLANPVARQMALLRAQATLWHEGGGTHHPIWAAGFTAANPAVAALLRSIASLPHGQVVLHGIDGRLTDDEWDALPDSHPQAGLATLLGRLEARRDDLQRWDGPEAPTCPVGRVLALSRALLLEQALGNWLEDRGPVEIGGITRLQTSDQQEEAAAIALVMRSALEVPGKRAALVTPDRALANRVAVELSRWGVAVDDSAGEPLISTPPSMLLRLLATAVADGLAPVALLSLLKHPLAAAGLAPVECRRQARLLELLCLRGPAPTPGLDGLRASVAEAAKDPRSSQFLEQVVTCLAPLLNASSARVVSPRLLLRALVQAAEALAGTDEKSGAAILWSGEEGNALALHLAELSSACDGLPDQSPNILTGLLEASMLGIAVRSRRVLRGLPEGSAEHPRLFIWGLLEARLQTVELMVLGGLVETVWPQSVDPGPWMSRPMRVRVGLPSPEEAVGQAAHDFLSACCGAPEIVLSCPARREGAPAVPARWLVRLEAFLAGRDMSVPTHPASAWLRRLDQPDGPAVPVRPPSPRPPVSLRPRRLSVTEIETWMRDPYAVHAKHILRLRPIAALEEPADAADYGIIVHEALAGFLHANPGDWPANAAAALEHAFDAVLDARGLRPALAAWWRPRLARIAEWVARTEGERRAQSHPLELRTEISGKVAIAGAPGGEFVLSGRADRIEKRADGLLALFDYKTGTLPSRLAVQAGWSSQLVLEAAMALRGGFGPELQAQAAEIVYWKLSGGAKPGEELQPIKSEALQALVERSWDSLAALVAAYDQPDQPYLSHPRPDWAPPYPDYAQLARVAEWSAAQEDGA</sequence>
<dbReference type="SUPFAM" id="SSF52540">
    <property type="entry name" value="P-loop containing nucleoside triphosphate hydrolases"/>
    <property type="match status" value="1"/>
</dbReference>
<organism evidence="2 3">
    <name type="scientific">Lichenicola cladoniae</name>
    <dbReference type="NCBI Taxonomy" id="1484109"/>
    <lineage>
        <taxon>Bacteria</taxon>
        <taxon>Pseudomonadati</taxon>
        <taxon>Pseudomonadota</taxon>
        <taxon>Alphaproteobacteria</taxon>
        <taxon>Acetobacterales</taxon>
        <taxon>Acetobacteraceae</taxon>
        <taxon>Lichenicola</taxon>
    </lineage>
</organism>
<dbReference type="Proteomes" id="UP000500767">
    <property type="component" value="Chromosome"/>
</dbReference>
<proteinExistence type="predicted"/>
<dbReference type="InterPro" id="IPR014153">
    <property type="entry name" value="Ds_break_AddB"/>
</dbReference>
<reference evidence="2 3" key="1">
    <citation type="journal article" date="2014" name="World J. Microbiol. Biotechnol.">
        <title>Biodiversity and physiological characteristics of Antarctic and Arctic lichens-associated bacteria.</title>
        <authorList>
            <person name="Lee Y.M."/>
            <person name="Kim E.H."/>
            <person name="Lee H.K."/>
            <person name="Hong S.G."/>
        </authorList>
    </citation>
    <scope>NUCLEOTIDE SEQUENCE [LARGE SCALE GENOMIC DNA]</scope>
    <source>
        <strain evidence="2 3">PAMC 26569</strain>
    </source>
</reference>
<dbReference type="EMBL" id="CP053708">
    <property type="protein sequence ID" value="QKE88996.1"/>
    <property type="molecule type" value="Genomic_DNA"/>
</dbReference>
<feature type="domain" description="PD-(D/E)XK endonuclease-like" evidence="1">
    <location>
        <begin position="715"/>
        <end position="939"/>
    </location>
</feature>
<evidence type="ECO:0000259" key="1">
    <source>
        <dbReference type="Pfam" id="PF12705"/>
    </source>
</evidence>
<dbReference type="KEGG" id="lck:HN018_02095"/>
<dbReference type="InterPro" id="IPR038726">
    <property type="entry name" value="PDDEXK_AddAB-type"/>
</dbReference>
<dbReference type="InterPro" id="IPR011604">
    <property type="entry name" value="PDDEXK-like_dom_sf"/>
</dbReference>
<gene>
    <name evidence="2" type="primary">addB</name>
    <name evidence="2" type="ORF">HN018_02095</name>
</gene>
<dbReference type="NCBIfam" id="TIGR02786">
    <property type="entry name" value="addB_alphas"/>
    <property type="match status" value="1"/>
</dbReference>
<dbReference type="Pfam" id="PF12705">
    <property type="entry name" value="PDDEXK_1"/>
    <property type="match status" value="1"/>
</dbReference>
<dbReference type="Gene3D" id="3.90.320.10">
    <property type="match status" value="1"/>
</dbReference>
<evidence type="ECO:0000313" key="3">
    <source>
        <dbReference type="Proteomes" id="UP000500767"/>
    </source>
</evidence>
<accession>A0A6M8HK16</accession>
<dbReference type="InterPro" id="IPR027417">
    <property type="entry name" value="P-loop_NTPase"/>
</dbReference>
<dbReference type="AlphaFoldDB" id="A0A6M8HK16"/>
<evidence type="ECO:0000313" key="2">
    <source>
        <dbReference type="EMBL" id="QKE88996.1"/>
    </source>
</evidence>